<evidence type="ECO:0000259" key="2">
    <source>
        <dbReference type="PROSITE" id="PS50181"/>
    </source>
</evidence>
<dbReference type="Pfam" id="PF12937">
    <property type="entry name" value="F-box-like"/>
    <property type="match status" value="1"/>
</dbReference>
<dbReference type="Gene3D" id="1.20.1280.50">
    <property type="match status" value="1"/>
</dbReference>
<dbReference type="CTD" id="751684"/>
<dbReference type="GeneID" id="109996136"/>
<proteinExistence type="predicted"/>
<sequence>MASLLTDPLFEIAGRGSPPDKTFYNFSVKNTVVIWRWWKISLRSADRHARPGELKESHQDFLDDTQLQSEVSMVFGPQILQYTKALCQGHFDYLERLPDSLLLSIINYLQLEDVGQLGRTSHRFKQLCMSDGFWEQAVRRHCNTVSDEVTSLAAEVGWFSIFFTSKLQLQKLLSRRRLKSYKDHEEQVSDRNKMVEKSIDESSEEEQISGPELDSQLGIIPDPSLGSETGTGFDTSSCCDADPYPDPCPEPEAGSEFSFPLSYQLLQETKKCVEEMQGPNDALIIGGVDCSAEPDKTQSE</sequence>
<dbReference type="Ensembl" id="ENSLBET00000010553.1">
    <property type="protein sequence ID" value="ENSLBEP00000010010.1"/>
    <property type="gene ID" value="ENSLBEG00000007756.1"/>
</dbReference>
<reference evidence="3" key="1">
    <citation type="submission" date="2025-08" db="UniProtKB">
        <authorList>
            <consortium name="Ensembl"/>
        </authorList>
    </citation>
    <scope>IDENTIFICATION</scope>
</reference>
<name>A0A3Q3LMJ4_9LABR</name>
<dbReference type="RefSeq" id="XP_020505766.1">
    <property type="nucleotide sequence ID" value="XM_020650110.3"/>
</dbReference>
<feature type="compositionally biased region" description="Basic and acidic residues" evidence="1">
    <location>
        <begin position="184"/>
        <end position="200"/>
    </location>
</feature>
<dbReference type="CDD" id="cd22106">
    <property type="entry name" value="F-box_FBXO36"/>
    <property type="match status" value="1"/>
</dbReference>
<evidence type="ECO:0000256" key="1">
    <source>
        <dbReference type="SAM" id="MobiDB-lite"/>
    </source>
</evidence>
<dbReference type="InterPro" id="IPR036047">
    <property type="entry name" value="F-box-like_dom_sf"/>
</dbReference>
<dbReference type="PROSITE" id="PS50181">
    <property type="entry name" value="FBOX"/>
    <property type="match status" value="1"/>
</dbReference>
<protein>
    <submittedName>
        <fullName evidence="3">F-box protein 36b</fullName>
    </submittedName>
</protein>
<dbReference type="GeneTree" id="ENSGT00390000001015"/>
<accession>A0A3Q3LMJ4</accession>
<dbReference type="AlphaFoldDB" id="A0A3Q3LMJ4"/>
<dbReference type="InterPro" id="IPR001810">
    <property type="entry name" value="F-box_dom"/>
</dbReference>
<evidence type="ECO:0000313" key="3">
    <source>
        <dbReference type="Ensembl" id="ENSLBEP00000010010.1"/>
    </source>
</evidence>
<dbReference type="Proteomes" id="UP000261660">
    <property type="component" value="Unplaced"/>
</dbReference>
<feature type="region of interest" description="Disordered" evidence="1">
    <location>
        <begin position="184"/>
        <end position="255"/>
    </location>
</feature>
<evidence type="ECO:0000313" key="4">
    <source>
        <dbReference type="Proteomes" id="UP000261660"/>
    </source>
</evidence>
<dbReference type="SMART" id="SM00256">
    <property type="entry name" value="FBOX"/>
    <property type="match status" value="1"/>
</dbReference>
<organism evidence="3 4">
    <name type="scientific">Labrus bergylta</name>
    <name type="common">ballan wrasse</name>
    <dbReference type="NCBI Taxonomy" id="56723"/>
    <lineage>
        <taxon>Eukaryota</taxon>
        <taxon>Metazoa</taxon>
        <taxon>Chordata</taxon>
        <taxon>Craniata</taxon>
        <taxon>Vertebrata</taxon>
        <taxon>Euteleostomi</taxon>
        <taxon>Actinopterygii</taxon>
        <taxon>Neopterygii</taxon>
        <taxon>Teleostei</taxon>
        <taxon>Neoteleostei</taxon>
        <taxon>Acanthomorphata</taxon>
        <taxon>Eupercaria</taxon>
        <taxon>Labriformes</taxon>
        <taxon>Labridae</taxon>
        <taxon>Labrus</taxon>
    </lineage>
</organism>
<feature type="domain" description="F-box" evidence="2">
    <location>
        <begin position="91"/>
        <end position="137"/>
    </location>
</feature>
<feature type="compositionally biased region" description="Polar residues" evidence="1">
    <location>
        <begin position="226"/>
        <end position="237"/>
    </location>
</feature>
<dbReference type="InParanoid" id="A0A3Q3LMJ4"/>
<keyword evidence="4" id="KW-1185">Reference proteome</keyword>
<reference evidence="3" key="2">
    <citation type="submission" date="2025-09" db="UniProtKB">
        <authorList>
            <consortium name="Ensembl"/>
        </authorList>
    </citation>
    <scope>IDENTIFICATION</scope>
</reference>
<dbReference type="STRING" id="56723.ENSLBEP00000010010"/>
<dbReference type="SUPFAM" id="SSF81383">
    <property type="entry name" value="F-box domain"/>
    <property type="match status" value="1"/>
</dbReference>
<dbReference type="OrthoDB" id="3219396at2759"/>